<name>T0Z8E4_9ZZZZ</name>
<dbReference type="EMBL" id="AUZZ01007742">
    <property type="protein sequence ID" value="EQD41278.1"/>
    <property type="molecule type" value="Genomic_DNA"/>
</dbReference>
<reference evidence="1" key="1">
    <citation type="submission" date="2013-08" db="EMBL/GenBank/DDBJ databases">
        <authorList>
            <person name="Mendez C."/>
            <person name="Richter M."/>
            <person name="Ferrer M."/>
            <person name="Sanchez J."/>
        </authorList>
    </citation>
    <scope>NUCLEOTIDE SEQUENCE</scope>
</reference>
<feature type="non-terminal residue" evidence="1">
    <location>
        <position position="179"/>
    </location>
</feature>
<dbReference type="AlphaFoldDB" id="T0Z8E4"/>
<feature type="non-terminal residue" evidence="1">
    <location>
        <position position="1"/>
    </location>
</feature>
<gene>
    <name evidence="1" type="ORF">B2A_10751</name>
</gene>
<reference evidence="1" key="2">
    <citation type="journal article" date="2014" name="ISME J.">
        <title>Microbial stratification in low pH oxic and suboxic macroscopic growths along an acid mine drainage.</title>
        <authorList>
            <person name="Mendez-Garcia C."/>
            <person name="Mesa V."/>
            <person name="Sprenger R.R."/>
            <person name="Richter M."/>
            <person name="Diez M.S."/>
            <person name="Solano J."/>
            <person name="Bargiela R."/>
            <person name="Golyshina O.V."/>
            <person name="Manteca A."/>
            <person name="Ramos J.L."/>
            <person name="Gallego J.R."/>
            <person name="Llorente I."/>
            <person name="Martins Dos Santos V.A."/>
            <person name="Jensen O.N."/>
            <person name="Pelaez A.I."/>
            <person name="Sanchez J."/>
            <person name="Ferrer M."/>
        </authorList>
    </citation>
    <scope>NUCLEOTIDE SEQUENCE</scope>
</reference>
<proteinExistence type="predicted"/>
<keyword evidence="1" id="KW-0449">Lipoprotein</keyword>
<comment type="caution">
    <text evidence="1">The sequence shown here is derived from an EMBL/GenBank/DDBJ whole genome shotgun (WGS) entry which is preliminary data.</text>
</comment>
<sequence>DTYFGRDTLMSVRLLMPALTARAIDDALDSVLARLSPHGQVAHEELIGEEAVLENLKQGVRSARPSYTYLMIDENYMLAPDAAAWLLSPRGRARAAAYLAAPVGGPLHRRISRGAALVKNLVFVLESASAFAHRPEVAHLIGLKPGMSAGDWRDSNAGLGGGHYPYDVNAALVPAALEA</sequence>
<protein>
    <submittedName>
        <fullName evidence="1">Lipoprotein</fullName>
    </submittedName>
</protein>
<organism evidence="1">
    <name type="scientific">mine drainage metagenome</name>
    <dbReference type="NCBI Taxonomy" id="410659"/>
    <lineage>
        <taxon>unclassified sequences</taxon>
        <taxon>metagenomes</taxon>
        <taxon>ecological metagenomes</taxon>
    </lineage>
</organism>
<accession>T0Z8E4</accession>
<evidence type="ECO:0000313" key="1">
    <source>
        <dbReference type="EMBL" id="EQD41278.1"/>
    </source>
</evidence>